<comment type="subcellular location">
    <subcellularLocation>
        <location evidence="1">Cell membrane</location>
        <topology evidence="1">Single-pass type I membrane protein</topology>
    </subcellularLocation>
</comment>
<evidence type="ECO:0000313" key="15">
    <source>
        <dbReference type="EMBL" id="KAL1542381.1"/>
    </source>
</evidence>
<reference evidence="15 16" key="1">
    <citation type="submission" date="2024-06" db="EMBL/GenBank/DDBJ databases">
        <title>A chromosome level genome sequence of Diviner's sage (Salvia divinorum).</title>
        <authorList>
            <person name="Ford S.A."/>
            <person name="Ro D.-K."/>
            <person name="Ness R.W."/>
            <person name="Phillips M.A."/>
        </authorList>
    </citation>
    <scope>NUCLEOTIDE SEQUENCE [LARGE SCALE GENOMIC DNA]</scope>
    <source>
        <strain evidence="15">SAF-2024a</strain>
        <tissue evidence="15">Leaf</tissue>
    </source>
</reference>
<evidence type="ECO:0000256" key="8">
    <source>
        <dbReference type="ARBA" id="ARBA00022989"/>
    </source>
</evidence>
<feature type="chain" id="PRO_5044860569" evidence="13">
    <location>
        <begin position="19"/>
        <end position="828"/>
    </location>
</feature>
<feature type="transmembrane region" description="Helical" evidence="12">
    <location>
        <begin position="760"/>
        <end position="781"/>
    </location>
</feature>
<keyword evidence="4" id="KW-0433">Leucine-rich repeat</keyword>
<dbReference type="FunFam" id="3.80.10.10:FF:000213">
    <property type="entry name" value="Tyrosine-sulfated glycopeptide receptor 1"/>
    <property type="match status" value="2"/>
</dbReference>
<dbReference type="GO" id="GO:0005886">
    <property type="term" value="C:plasma membrane"/>
    <property type="evidence" value="ECO:0007669"/>
    <property type="project" value="UniProtKB-SubCell"/>
</dbReference>
<evidence type="ECO:0000256" key="12">
    <source>
        <dbReference type="SAM" id="Phobius"/>
    </source>
</evidence>
<dbReference type="FunFam" id="3.80.10.10:FF:000400">
    <property type="entry name" value="Nuclear pore complex protein NUP107"/>
    <property type="match status" value="1"/>
</dbReference>
<keyword evidence="5 12" id="KW-0812">Transmembrane</keyword>
<protein>
    <submittedName>
        <fullName evidence="15">Receptor-like protein 32</fullName>
    </submittedName>
</protein>
<dbReference type="PROSITE" id="PS51450">
    <property type="entry name" value="LRR"/>
    <property type="match status" value="1"/>
</dbReference>
<comment type="similarity">
    <text evidence="2">Belongs to the RLP family.</text>
</comment>
<dbReference type="InterPro" id="IPR013210">
    <property type="entry name" value="LRR_N_plant-typ"/>
</dbReference>
<evidence type="ECO:0000313" key="16">
    <source>
        <dbReference type="Proteomes" id="UP001567538"/>
    </source>
</evidence>
<evidence type="ECO:0000256" key="7">
    <source>
        <dbReference type="ARBA" id="ARBA00022737"/>
    </source>
</evidence>
<feature type="signal peptide" evidence="13">
    <location>
        <begin position="1"/>
        <end position="18"/>
    </location>
</feature>
<dbReference type="Pfam" id="PF13855">
    <property type="entry name" value="LRR_8"/>
    <property type="match status" value="1"/>
</dbReference>
<keyword evidence="11" id="KW-0325">Glycoprotein</keyword>
<dbReference type="Pfam" id="PF00560">
    <property type="entry name" value="LRR_1"/>
    <property type="match status" value="6"/>
</dbReference>
<keyword evidence="3" id="KW-1003">Cell membrane</keyword>
<organism evidence="15 16">
    <name type="scientific">Salvia divinorum</name>
    <name type="common">Maria pastora</name>
    <name type="synonym">Diviner's sage</name>
    <dbReference type="NCBI Taxonomy" id="28513"/>
    <lineage>
        <taxon>Eukaryota</taxon>
        <taxon>Viridiplantae</taxon>
        <taxon>Streptophyta</taxon>
        <taxon>Embryophyta</taxon>
        <taxon>Tracheophyta</taxon>
        <taxon>Spermatophyta</taxon>
        <taxon>Magnoliopsida</taxon>
        <taxon>eudicotyledons</taxon>
        <taxon>Gunneridae</taxon>
        <taxon>Pentapetalae</taxon>
        <taxon>asterids</taxon>
        <taxon>lamiids</taxon>
        <taxon>Lamiales</taxon>
        <taxon>Lamiaceae</taxon>
        <taxon>Nepetoideae</taxon>
        <taxon>Mentheae</taxon>
        <taxon>Salviinae</taxon>
        <taxon>Salvia</taxon>
        <taxon>Salvia subgen. Calosphace</taxon>
    </lineage>
</organism>
<evidence type="ECO:0000256" key="9">
    <source>
        <dbReference type="ARBA" id="ARBA00023136"/>
    </source>
</evidence>
<proteinExistence type="inferred from homology"/>
<evidence type="ECO:0000256" key="4">
    <source>
        <dbReference type="ARBA" id="ARBA00022614"/>
    </source>
</evidence>
<dbReference type="SMART" id="SM00369">
    <property type="entry name" value="LRR_TYP"/>
    <property type="match status" value="10"/>
</dbReference>
<keyword evidence="8 12" id="KW-1133">Transmembrane helix</keyword>
<keyword evidence="9 12" id="KW-0472">Membrane</keyword>
<dbReference type="Proteomes" id="UP001567538">
    <property type="component" value="Unassembled WGS sequence"/>
</dbReference>
<keyword evidence="7" id="KW-0677">Repeat</keyword>
<dbReference type="Gene3D" id="3.80.10.10">
    <property type="entry name" value="Ribonuclease Inhibitor"/>
    <property type="match status" value="4"/>
</dbReference>
<accession>A0ABD1GHD1</accession>
<gene>
    <name evidence="15" type="ORF">AAHA92_26482</name>
</gene>
<comment type="caution">
    <text evidence="15">The sequence shown here is derived from an EMBL/GenBank/DDBJ whole genome shotgun (WGS) entry which is preliminary data.</text>
</comment>
<keyword evidence="6 13" id="KW-0732">Signal</keyword>
<dbReference type="InterPro" id="IPR032675">
    <property type="entry name" value="LRR_dom_sf"/>
</dbReference>
<dbReference type="PANTHER" id="PTHR48052">
    <property type="entry name" value="UNNAMED PRODUCT"/>
    <property type="match status" value="1"/>
</dbReference>
<name>A0ABD1GHD1_SALDI</name>
<evidence type="ECO:0000256" key="2">
    <source>
        <dbReference type="ARBA" id="ARBA00009592"/>
    </source>
</evidence>
<evidence type="ECO:0000259" key="14">
    <source>
        <dbReference type="Pfam" id="PF08263"/>
    </source>
</evidence>
<evidence type="ECO:0000256" key="11">
    <source>
        <dbReference type="ARBA" id="ARBA00023180"/>
    </source>
</evidence>
<dbReference type="PRINTS" id="PR00019">
    <property type="entry name" value="LEURICHRPT"/>
</dbReference>
<evidence type="ECO:0000256" key="10">
    <source>
        <dbReference type="ARBA" id="ARBA00023170"/>
    </source>
</evidence>
<sequence length="828" mass="92413">MAISCLLSFIFLIIFVDGQCLDHQKNMLLDLKSELVFNSPLSQHLVTWNQTYDCCKWGGVECDGAGRVVGLRLTNEGITGGISESSTLFRLTHLSFLSLGGNDFVSSQIPQRIHRLTNLRHLDLSRSGFMGSIPSTLSSLTNLVYLDLSVNSLTGSLPTFHLCTKLVIIDIGFNHLMGSLSHLDFGSLANLSSLVLDRNSLNGSISRRLFLLPSVNHVSLAYNKFSGQIEEFPRVNNLVWLDLSNNRINGPLPSSFLLLRNIRVLLLSDNLLDGTFQLQKLQSLPKLMVLDLSYNNLSIDTANLSSNSGGFGFPQFHKLHLASCNLYEFPNLRNQSYLESLDLSNNHIRGDIPSWIWGLEMSYLNLSFNLLTGMEQPRYIPASVSYLDLQSNMLSVVLFSLIPTSRNLSYSVILLANNRLTGVVPTSICNASSLRALDLSFNNLSGSIPPCLIKENLVSEVLNLRGNKISGVIPDRFSSECGLQTFDVSNNNLGGKVPKSLANCKKLLVMNVGNNNLEDSFPCMLPLSLRILLLRSNRFHGDLRCGKSWPDLQILDISSNNFSGTVNLLNFSSLRGMMLRSPTYLRLNRSNSNFLGADSFYHNEVTLTVKGIEVKLVKIWPDFTSIDLSSNRFEGEITGAVGNLSSLYLLNLSHNSLTDAIPKSLGDLTELGSLDLSVNMLTGSIPWELTKLTFLSILNVSYNNLTGMIPTGHQFQTFSADLFEGNTRLCGFPLDRSCSSPHGPGSTPSEPKDEEIEWEYVFAATGYVVGLGSIAWSLFCCRSFRGRYFEKIEEVVDKIFYERGRRRRHERRIRRREDRINGVRRRHQ</sequence>
<keyword evidence="16" id="KW-1185">Reference proteome</keyword>
<evidence type="ECO:0000256" key="3">
    <source>
        <dbReference type="ARBA" id="ARBA00022475"/>
    </source>
</evidence>
<dbReference type="EMBL" id="JBEAFC010000009">
    <property type="protein sequence ID" value="KAL1542381.1"/>
    <property type="molecule type" value="Genomic_DNA"/>
</dbReference>
<dbReference type="GO" id="GO:0051707">
    <property type="term" value="P:response to other organism"/>
    <property type="evidence" value="ECO:0007669"/>
    <property type="project" value="UniProtKB-ARBA"/>
</dbReference>
<dbReference type="SUPFAM" id="SSF52058">
    <property type="entry name" value="L domain-like"/>
    <property type="match status" value="2"/>
</dbReference>
<evidence type="ECO:0000256" key="1">
    <source>
        <dbReference type="ARBA" id="ARBA00004251"/>
    </source>
</evidence>
<feature type="domain" description="Leucine-rich repeat-containing N-terminal plant-type" evidence="14">
    <location>
        <begin position="22"/>
        <end position="63"/>
    </location>
</feature>
<dbReference type="AlphaFoldDB" id="A0ABD1GHD1"/>
<evidence type="ECO:0000256" key="6">
    <source>
        <dbReference type="ARBA" id="ARBA00022729"/>
    </source>
</evidence>
<evidence type="ECO:0000256" key="5">
    <source>
        <dbReference type="ARBA" id="ARBA00022692"/>
    </source>
</evidence>
<dbReference type="InterPro" id="IPR003591">
    <property type="entry name" value="Leu-rich_rpt_typical-subtyp"/>
</dbReference>
<dbReference type="PANTHER" id="PTHR48052:SF85">
    <property type="entry name" value="LEUCINE-RICH REPEAT-CONTAINING N-TERMINAL PLANT-TYPE DOMAIN-CONTAINING PROTEIN"/>
    <property type="match status" value="1"/>
</dbReference>
<dbReference type="InterPro" id="IPR001611">
    <property type="entry name" value="Leu-rich_rpt"/>
</dbReference>
<keyword evidence="10" id="KW-0675">Receptor</keyword>
<dbReference type="Pfam" id="PF08263">
    <property type="entry name" value="LRRNT_2"/>
    <property type="match status" value="1"/>
</dbReference>
<evidence type="ECO:0000256" key="13">
    <source>
        <dbReference type="SAM" id="SignalP"/>
    </source>
</evidence>
<dbReference type="GO" id="GO:0006952">
    <property type="term" value="P:defense response"/>
    <property type="evidence" value="ECO:0007669"/>
    <property type="project" value="UniProtKB-ARBA"/>
</dbReference>